<dbReference type="Proteomes" id="UP001218188">
    <property type="component" value="Unassembled WGS sequence"/>
</dbReference>
<feature type="disulfide bond" evidence="1">
    <location>
        <begin position="166"/>
        <end position="176"/>
    </location>
</feature>
<dbReference type="PIRSF" id="PIRSF002703">
    <property type="entry name" value="Thaumatin"/>
    <property type="match status" value="1"/>
</dbReference>
<dbReference type="PROSITE" id="PS51367">
    <property type="entry name" value="THAUMATIN_2"/>
    <property type="match status" value="1"/>
</dbReference>
<dbReference type="Gene3D" id="2.60.110.10">
    <property type="entry name" value="Thaumatin"/>
    <property type="match status" value="2"/>
</dbReference>
<accession>A0AAD6X063</accession>
<dbReference type="EMBL" id="JARJCM010000079">
    <property type="protein sequence ID" value="KAJ7031717.1"/>
    <property type="molecule type" value="Genomic_DNA"/>
</dbReference>
<feature type="signal peptide" evidence="2">
    <location>
        <begin position="1"/>
        <end position="17"/>
    </location>
</feature>
<feature type="chain" id="PRO_5042109514" evidence="2">
    <location>
        <begin position="18"/>
        <end position="253"/>
    </location>
</feature>
<feature type="disulfide bond" evidence="1">
    <location>
        <begin position="90"/>
        <end position="94"/>
    </location>
</feature>
<comment type="caution">
    <text evidence="3">The sequence shown here is derived from an EMBL/GenBank/DDBJ whole genome shotgun (WGS) entry which is preliminary data.</text>
</comment>
<protein>
    <submittedName>
        <fullName evidence="3">Thaumatin-like protein</fullName>
    </submittedName>
</protein>
<evidence type="ECO:0000256" key="2">
    <source>
        <dbReference type="SAM" id="SignalP"/>
    </source>
</evidence>
<evidence type="ECO:0000256" key="1">
    <source>
        <dbReference type="PIRSR" id="PIRSR002703-1"/>
    </source>
</evidence>
<keyword evidence="4" id="KW-1185">Reference proteome</keyword>
<dbReference type="InterPro" id="IPR001938">
    <property type="entry name" value="Thaumatin"/>
</dbReference>
<keyword evidence="1" id="KW-1015">Disulfide bond</keyword>
<evidence type="ECO:0000313" key="3">
    <source>
        <dbReference type="EMBL" id="KAJ7031717.1"/>
    </source>
</evidence>
<dbReference type="PRINTS" id="PR00347">
    <property type="entry name" value="THAUMATIN"/>
</dbReference>
<dbReference type="PANTHER" id="PTHR31048">
    <property type="entry name" value="OS03G0233200 PROTEIN"/>
    <property type="match status" value="1"/>
</dbReference>
<dbReference type="SMART" id="SM00205">
    <property type="entry name" value="THN"/>
    <property type="match status" value="1"/>
</dbReference>
<organism evidence="3 4">
    <name type="scientific">Mycena alexandri</name>
    <dbReference type="NCBI Taxonomy" id="1745969"/>
    <lineage>
        <taxon>Eukaryota</taxon>
        <taxon>Fungi</taxon>
        <taxon>Dikarya</taxon>
        <taxon>Basidiomycota</taxon>
        <taxon>Agaricomycotina</taxon>
        <taxon>Agaricomycetes</taxon>
        <taxon>Agaricomycetidae</taxon>
        <taxon>Agaricales</taxon>
        <taxon>Marasmiineae</taxon>
        <taxon>Mycenaceae</taxon>
        <taxon>Mycena</taxon>
    </lineage>
</organism>
<gene>
    <name evidence="3" type="ORF">C8F04DRAFT_1360893</name>
</gene>
<reference evidence="3" key="1">
    <citation type="submission" date="2023-03" db="EMBL/GenBank/DDBJ databases">
        <title>Massive genome expansion in bonnet fungi (Mycena s.s.) driven by repeated elements and novel gene families across ecological guilds.</title>
        <authorList>
            <consortium name="Lawrence Berkeley National Laboratory"/>
            <person name="Harder C.B."/>
            <person name="Miyauchi S."/>
            <person name="Viragh M."/>
            <person name="Kuo A."/>
            <person name="Thoen E."/>
            <person name="Andreopoulos B."/>
            <person name="Lu D."/>
            <person name="Skrede I."/>
            <person name="Drula E."/>
            <person name="Henrissat B."/>
            <person name="Morin E."/>
            <person name="Kohler A."/>
            <person name="Barry K."/>
            <person name="LaButti K."/>
            <person name="Morin E."/>
            <person name="Salamov A."/>
            <person name="Lipzen A."/>
            <person name="Mereny Z."/>
            <person name="Hegedus B."/>
            <person name="Baldrian P."/>
            <person name="Stursova M."/>
            <person name="Weitz H."/>
            <person name="Taylor A."/>
            <person name="Grigoriev I.V."/>
            <person name="Nagy L.G."/>
            <person name="Martin F."/>
            <person name="Kauserud H."/>
        </authorList>
    </citation>
    <scope>NUCLEOTIDE SEQUENCE</scope>
    <source>
        <strain evidence="3">CBHHK200</strain>
    </source>
</reference>
<dbReference type="InterPro" id="IPR037176">
    <property type="entry name" value="Osmotin/thaumatin-like_sf"/>
</dbReference>
<dbReference type="Pfam" id="PF00314">
    <property type="entry name" value="Thaumatin"/>
    <property type="match status" value="1"/>
</dbReference>
<feature type="disulfide bond" evidence="1">
    <location>
        <begin position="74"/>
        <end position="85"/>
    </location>
</feature>
<name>A0AAD6X063_9AGAR</name>
<proteinExistence type="predicted"/>
<keyword evidence="2" id="KW-0732">Signal</keyword>
<evidence type="ECO:0000313" key="4">
    <source>
        <dbReference type="Proteomes" id="UP001218188"/>
    </source>
</evidence>
<dbReference type="SUPFAM" id="SSF49870">
    <property type="entry name" value="Osmotin, thaumatin-like protein"/>
    <property type="match status" value="1"/>
</dbReference>
<sequence>MKSFVALSLVMASTAVARTMTVYNACPFTIWPALFTSSGGRPSHATGWIAPAFSKEVFDLPSDWDGRIWGRRDCDFSSNPGPNSCVTGGCNGVCDINTASLAEFKLAGAGDQDFYDLSLVNGYNLPYALHLCADGPFDSSGFPVGCKSACTVDGLNGQDGNSANSCSGSHGTPQTCPKSGVQDYSFFKSNCPNAYAYTYDESSESALWTCAHSKNEAYTVGTPSPSALERDQDYRDILPFTLSCSHTINHIST</sequence>
<dbReference type="AlphaFoldDB" id="A0AAD6X063"/>